<dbReference type="Gene3D" id="1.20.1250.20">
    <property type="entry name" value="MFS general substrate transporter like domains"/>
    <property type="match status" value="1"/>
</dbReference>
<comment type="subcellular location">
    <subcellularLocation>
        <location evidence="1">Membrane</location>
        <topology evidence="1">Multi-pass membrane protein</topology>
    </subcellularLocation>
</comment>
<keyword evidence="4 7" id="KW-1133">Transmembrane helix</keyword>
<feature type="transmembrane region" description="Helical" evidence="7">
    <location>
        <begin position="78"/>
        <end position="97"/>
    </location>
</feature>
<evidence type="ECO:0000313" key="9">
    <source>
        <dbReference type="EMBL" id="KAF4201519.1"/>
    </source>
</evidence>
<feature type="region of interest" description="Disordered" evidence="6">
    <location>
        <begin position="523"/>
        <end position="544"/>
    </location>
</feature>
<dbReference type="Pfam" id="PF00083">
    <property type="entry name" value="Sugar_tr"/>
    <property type="match status" value="1"/>
</dbReference>
<dbReference type="InterPro" id="IPR036259">
    <property type="entry name" value="MFS_trans_sf"/>
</dbReference>
<evidence type="ECO:0000256" key="7">
    <source>
        <dbReference type="SAM" id="Phobius"/>
    </source>
</evidence>
<evidence type="ECO:0000256" key="4">
    <source>
        <dbReference type="ARBA" id="ARBA00022989"/>
    </source>
</evidence>
<evidence type="ECO:0000256" key="5">
    <source>
        <dbReference type="ARBA" id="ARBA00023136"/>
    </source>
</evidence>
<reference evidence="9" key="1">
    <citation type="journal article" date="2020" name="bioRxiv">
        <title>Genomic and phenotypic heterogeneity of clinical isolates of the human pathogens Aspergillus fumigatus, Aspergillus lentulus and Aspergillus fumigatiaffinis.</title>
        <authorList>
            <person name="dos Santos R.A.C."/>
            <person name="Steenwyk J.L."/>
            <person name="Rivero-Menendez O."/>
            <person name="Mead M.E."/>
            <person name="Silva L.P."/>
            <person name="Bastos R.W."/>
            <person name="Alastruey-Izquierdo A."/>
            <person name="Goldman G.H."/>
            <person name="Rokas A."/>
        </authorList>
    </citation>
    <scope>NUCLEOTIDE SEQUENCE</scope>
    <source>
        <strain evidence="9">CNM-CM8927</strain>
    </source>
</reference>
<feature type="domain" description="Major facilitator superfamily (MFS) profile" evidence="8">
    <location>
        <begin position="35"/>
        <end position="486"/>
    </location>
</feature>
<dbReference type="InterPro" id="IPR020846">
    <property type="entry name" value="MFS_dom"/>
</dbReference>
<evidence type="ECO:0000256" key="1">
    <source>
        <dbReference type="ARBA" id="ARBA00004141"/>
    </source>
</evidence>
<evidence type="ECO:0000256" key="6">
    <source>
        <dbReference type="SAM" id="MobiDB-lite"/>
    </source>
</evidence>
<dbReference type="AlphaFoldDB" id="A0AAN5YHV3"/>
<comment type="similarity">
    <text evidence="2">Belongs to the major facilitator superfamily. Sugar transporter (TC 2.A.1.1) family.</text>
</comment>
<evidence type="ECO:0000259" key="8">
    <source>
        <dbReference type="PROSITE" id="PS50850"/>
    </source>
</evidence>
<feature type="transmembrane region" description="Helical" evidence="7">
    <location>
        <begin position="463"/>
        <end position="482"/>
    </location>
</feature>
<keyword evidence="5 7" id="KW-0472">Membrane</keyword>
<dbReference type="FunFam" id="1.20.1250.20:FF:000117">
    <property type="entry name" value="MFS hexose transporter"/>
    <property type="match status" value="1"/>
</dbReference>
<feature type="transmembrane region" description="Helical" evidence="7">
    <location>
        <begin position="433"/>
        <end position="451"/>
    </location>
</feature>
<proteinExistence type="inferred from homology"/>
<dbReference type="Proteomes" id="UP000649114">
    <property type="component" value="Unassembled WGS sequence"/>
</dbReference>
<dbReference type="PANTHER" id="PTHR48022:SF52">
    <property type="entry name" value="SUGAR TRANSPORTER, PUTATIVE-RELATED"/>
    <property type="match status" value="1"/>
</dbReference>
<sequence length="544" mass="60296">MMQQTHTLQNIPNNTNEHWYKDPALKANIAHCLGLCVVIYYLGLRHPPTQVMLDDAGLLNGLQAVTAWNEFFDHPKGTILGLYAASLYLPSIVTAYLGDFLSQRFGRRVTLALGSFLVLAGGFINTFANSAEASAIRSLDTSHWSRAIIGGGGGLAKVAAPALIQEIAHPRLRPMLASCYYPFFYFGALLSALLCFAALYIPGDWSWRTPSIVQVVGPLFVLVTLISCPESPRWLVSKDRIAEASAILSKYHANGVLDDPLVQWELAEIQMVLTKERVGHHASYRDFFMTEGNRRRLVVLLSLCVGTNWVGNGIVSYYLTPVLHSIGITSPVQITLLTSGLAIWNLILAFGAALNVERFGRRPLFLVSIIGMLISYALIMGFSAGFATTGSHAMSIAVVPSIFLYYGFYDIAWTPLPVPYTAEILPFGLRTKGLALFTSVGTMANSFNQFVNPIALQTLKWKYYAVYIAILLFYLVFAYFMYPETRHHTIEEVSMIFDKRDDEIEKLNELALREVGKRAADGYAHHGEDEASKSKGSCSHRENV</sequence>
<feature type="transmembrane region" description="Helical" evidence="7">
    <location>
        <begin position="207"/>
        <end position="228"/>
    </location>
</feature>
<comment type="caution">
    <text evidence="9">The sequence shown here is derived from an EMBL/GenBank/DDBJ whole genome shotgun (WGS) entry which is preliminary data.</text>
</comment>
<feature type="transmembrane region" description="Helical" evidence="7">
    <location>
        <begin position="180"/>
        <end position="201"/>
    </location>
</feature>
<accession>A0AAN5YHV3</accession>
<dbReference type="PANTHER" id="PTHR48022">
    <property type="entry name" value="PLASTIDIC GLUCOSE TRANSPORTER 4"/>
    <property type="match status" value="1"/>
</dbReference>
<feature type="transmembrane region" description="Helical" evidence="7">
    <location>
        <begin position="25"/>
        <end position="43"/>
    </location>
</feature>
<dbReference type="EMBL" id="JAAAPU010000137">
    <property type="protein sequence ID" value="KAF4201519.1"/>
    <property type="molecule type" value="Genomic_DNA"/>
</dbReference>
<dbReference type="InterPro" id="IPR050360">
    <property type="entry name" value="MFS_Sugar_Transporters"/>
</dbReference>
<name>A0AAN5YHV3_ASPLE</name>
<feature type="transmembrane region" description="Helical" evidence="7">
    <location>
        <begin position="364"/>
        <end position="387"/>
    </location>
</feature>
<feature type="transmembrane region" description="Helical" evidence="7">
    <location>
        <begin position="297"/>
        <end position="320"/>
    </location>
</feature>
<feature type="transmembrane region" description="Helical" evidence="7">
    <location>
        <begin position="148"/>
        <end position="168"/>
    </location>
</feature>
<organism evidence="9 10">
    <name type="scientific">Aspergillus lentulus</name>
    <dbReference type="NCBI Taxonomy" id="293939"/>
    <lineage>
        <taxon>Eukaryota</taxon>
        <taxon>Fungi</taxon>
        <taxon>Dikarya</taxon>
        <taxon>Ascomycota</taxon>
        <taxon>Pezizomycotina</taxon>
        <taxon>Eurotiomycetes</taxon>
        <taxon>Eurotiomycetidae</taxon>
        <taxon>Eurotiales</taxon>
        <taxon>Aspergillaceae</taxon>
        <taxon>Aspergillus</taxon>
        <taxon>Aspergillus subgen. Fumigati</taxon>
    </lineage>
</organism>
<dbReference type="GO" id="GO:0016020">
    <property type="term" value="C:membrane"/>
    <property type="evidence" value="ECO:0007669"/>
    <property type="project" value="UniProtKB-SubCell"/>
</dbReference>
<dbReference type="SUPFAM" id="SSF103473">
    <property type="entry name" value="MFS general substrate transporter"/>
    <property type="match status" value="1"/>
</dbReference>
<evidence type="ECO:0000256" key="3">
    <source>
        <dbReference type="ARBA" id="ARBA00022692"/>
    </source>
</evidence>
<feature type="transmembrane region" description="Helical" evidence="7">
    <location>
        <begin position="332"/>
        <end position="352"/>
    </location>
</feature>
<dbReference type="InterPro" id="IPR005828">
    <property type="entry name" value="MFS_sugar_transport-like"/>
</dbReference>
<dbReference type="PROSITE" id="PS00216">
    <property type="entry name" value="SUGAR_TRANSPORT_1"/>
    <property type="match status" value="1"/>
</dbReference>
<evidence type="ECO:0000313" key="10">
    <source>
        <dbReference type="Proteomes" id="UP000649114"/>
    </source>
</evidence>
<dbReference type="PROSITE" id="PS50850">
    <property type="entry name" value="MFS"/>
    <property type="match status" value="1"/>
</dbReference>
<evidence type="ECO:0000256" key="2">
    <source>
        <dbReference type="ARBA" id="ARBA00010992"/>
    </source>
</evidence>
<dbReference type="InterPro" id="IPR005829">
    <property type="entry name" value="Sugar_transporter_CS"/>
</dbReference>
<protein>
    <recommendedName>
        <fullName evidence="8">Major facilitator superfamily (MFS) profile domain-containing protein</fullName>
    </recommendedName>
</protein>
<keyword evidence="3 7" id="KW-0812">Transmembrane</keyword>
<gene>
    <name evidence="9" type="ORF">CNMCM8927_001414</name>
</gene>
<reference evidence="9" key="2">
    <citation type="submission" date="2020-04" db="EMBL/GenBank/DDBJ databases">
        <authorList>
            <person name="Santos R.A.C."/>
            <person name="Steenwyk J.L."/>
            <person name="Rivero-Menendez O."/>
            <person name="Mead M.E."/>
            <person name="Silva L.P."/>
            <person name="Bastos R.W."/>
            <person name="Alastruey-Izquierdo A."/>
            <person name="Goldman G.H."/>
            <person name="Rokas A."/>
        </authorList>
    </citation>
    <scope>NUCLEOTIDE SEQUENCE</scope>
    <source>
        <strain evidence="9">CNM-CM8927</strain>
    </source>
</reference>
<feature type="transmembrane region" description="Helical" evidence="7">
    <location>
        <begin position="109"/>
        <end position="128"/>
    </location>
</feature>
<dbReference type="GO" id="GO:0005351">
    <property type="term" value="F:carbohydrate:proton symporter activity"/>
    <property type="evidence" value="ECO:0007669"/>
    <property type="project" value="TreeGrafter"/>
</dbReference>